<dbReference type="PANTHER" id="PTHR14969:SF13">
    <property type="entry name" value="AT30094P"/>
    <property type="match status" value="1"/>
</dbReference>
<feature type="domain" description="Phosphatidic acid phosphatase type 2/haloperoxidase" evidence="2">
    <location>
        <begin position="53"/>
        <end position="159"/>
    </location>
</feature>
<evidence type="ECO:0000259" key="2">
    <source>
        <dbReference type="SMART" id="SM00014"/>
    </source>
</evidence>
<dbReference type="InterPro" id="IPR000326">
    <property type="entry name" value="PAP2/HPO"/>
</dbReference>
<accession>A0A5C4U2G6</accession>
<keyword evidence="1" id="KW-0812">Transmembrane</keyword>
<protein>
    <submittedName>
        <fullName evidence="3">Phosphatase PAP2 family protein</fullName>
    </submittedName>
</protein>
<gene>
    <name evidence="3" type="ORF">FHE74_09515</name>
</gene>
<reference evidence="3 4" key="1">
    <citation type="submission" date="2019-06" db="EMBL/GenBank/DDBJ databases">
        <authorList>
            <person name="Li J."/>
        </authorList>
    </citation>
    <scope>NUCLEOTIDE SEQUENCE [LARGE SCALE GENOMIC DNA]</scope>
    <source>
        <strain evidence="3 4">LMG 28165</strain>
    </source>
</reference>
<dbReference type="Gene3D" id="1.20.144.10">
    <property type="entry name" value="Phosphatidic acid phosphatase type 2/haloperoxidase"/>
    <property type="match status" value="2"/>
</dbReference>
<evidence type="ECO:0000313" key="4">
    <source>
        <dbReference type="Proteomes" id="UP000312032"/>
    </source>
</evidence>
<dbReference type="AlphaFoldDB" id="A0A5C4U2G6"/>
<keyword evidence="1" id="KW-1133">Transmembrane helix</keyword>
<dbReference type="SMART" id="SM00014">
    <property type="entry name" value="acidPPc"/>
    <property type="match status" value="1"/>
</dbReference>
<keyword evidence="4" id="KW-1185">Reference proteome</keyword>
<dbReference type="SUPFAM" id="SSF48317">
    <property type="entry name" value="Acid phosphatase/Vanadium-dependent haloperoxidase"/>
    <property type="match status" value="1"/>
</dbReference>
<evidence type="ECO:0000256" key="1">
    <source>
        <dbReference type="SAM" id="Phobius"/>
    </source>
</evidence>
<proteinExistence type="predicted"/>
<feature type="transmembrane region" description="Helical" evidence="1">
    <location>
        <begin position="20"/>
        <end position="44"/>
    </location>
</feature>
<dbReference type="Pfam" id="PF01569">
    <property type="entry name" value="PAP2"/>
    <property type="match status" value="1"/>
</dbReference>
<comment type="caution">
    <text evidence="3">The sequence shown here is derived from an EMBL/GenBank/DDBJ whole genome shotgun (WGS) entry which is preliminary data.</text>
</comment>
<dbReference type="Proteomes" id="UP000312032">
    <property type="component" value="Unassembled WGS sequence"/>
</dbReference>
<evidence type="ECO:0000313" key="3">
    <source>
        <dbReference type="EMBL" id="TNL95588.1"/>
    </source>
</evidence>
<keyword evidence="1" id="KW-0472">Membrane</keyword>
<dbReference type="RefSeq" id="WP_139466279.1">
    <property type="nucleotide sequence ID" value="NZ_VDHJ01000014.1"/>
</dbReference>
<dbReference type="PANTHER" id="PTHR14969">
    <property type="entry name" value="SPHINGOSINE-1-PHOSPHATE PHOSPHOHYDROLASE"/>
    <property type="match status" value="1"/>
</dbReference>
<sequence>MDYAVWEWMVAHRLPSMNQAVILFSEVFRPLYLALATVALAVVCRIRGARVAWVDEAAIAVIVTNAVVHLLKPIIDRARPDVAEQLVVHTSGAMPSGHAAAAMALAVVVASHVPAHGLRVLVLLWAVAVGASRLYLGVHWLSDILVGVGIGASIALVLRTTHRGRKLTQG</sequence>
<dbReference type="OrthoDB" id="5289372at2"/>
<dbReference type="EMBL" id="VDHJ01000014">
    <property type="protein sequence ID" value="TNL95588.1"/>
    <property type="molecule type" value="Genomic_DNA"/>
</dbReference>
<feature type="transmembrane region" description="Helical" evidence="1">
    <location>
        <begin position="144"/>
        <end position="161"/>
    </location>
</feature>
<dbReference type="InterPro" id="IPR036938">
    <property type="entry name" value="PAP2/HPO_sf"/>
</dbReference>
<organism evidence="3 4">
    <name type="scientific">Corynebacterium tapiri</name>
    <dbReference type="NCBI Taxonomy" id="1448266"/>
    <lineage>
        <taxon>Bacteria</taxon>
        <taxon>Bacillati</taxon>
        <taxon>Actinomycetota</taxon>
        <taxon>Actinomycetes</taxon>
        <taxon>Mycobacteriales</taxon>
        <taxon>Corynebacteriaceae</taxon>
        <taxon>Corynebacterium</taxon>
    </lineage>
</organism>
<name>A0A5C4U2G6_9CORY</name>